<feature type="compositionally biased region" description="Basic and acidic residues" evidence="1">
    <location>
        <begin position="219"/>
        <end position="248"/>
    </location>
</feature>
<protein>
    <submittedName>
        <fullName evidence="2">Uncharacterized protein</fullName>
    </submittedName>
</protein>
<feature type="compositionally biased region" description="Low complexity" evidence="1">
    <location>
        <begin position="628"/>
        <end position="655"/>
    </location>
</feature>
<feature type="region of interest" description="Disordered" evidence="1">
    <location>
        <begin position="1"/>
        <end position="105"/>
    </location>
</feature>
<dbReference type="STRING" id="303698.A0A1V6TRF9"/>
<comment type="caution">
    <text evidence="2">The sequence shown here is derived from an EMBL/GenBank/DDBJ whole genome shotgun (WGS) entry which is preliminary data.</text>
</comment>
<feature type="compositionally biased region" description="Polar residues" evidence="1">
    <location>
        <begin position="67"/>
        <end position="103"/>
    </location>
</feature>
<dbReference type="Proteomes" id="UP000191285">
    <property type="component" value="Unassembled WGS sequence"/>
</dbReference>
<accession>A0A1V6TRF9</accession>
<feature type="compositionally biased region" description="Basic and acidic residues" evidence="1">
    <location>
        <begin position="1"/>
        <end position="11"/>
    </location>
</feature>
<sequence length="833" mass="92730">MSTPRKTDRVSLARHRHPPSPFGRAEDASHEFEFENNLVSPPSKQNGTRPRHNYRTGTLAGAYRAVSRTSTSDEGIHLGSTSSPRHSWNNVYKLSPTSDNSNPPEELVDAYKRIEEDGTLADYVQWDDGETSSGKRSSGRLSRSSSRQREREYNRGAHDSRAFSEGGFLDETTFKSPSGRTTDYSRDEQRLRRVTGKDSPIFSKAAKTTSRAALTADNLQRREDEDYQPRDDDRHHQGQHTFSEHDGENGPSLNLPRTWGSRAARRQEWLRNVSGGSGSDTKENAKERERQNVSNGAPASNADADADGQYASRPGREPPRVGRASAASSHGALEERVANLRTHTMPEPKEQAGLGLSQNATQPDGDAIPNTPIVVFKNSTLNKNNTAKRDSQELLRRLSRTESPKLDQIQTPDPPKLFQRQIHDKTPRVTGAWIDTPMTERAAAIPEDLTKDIVPVKAKEDTASETKPAASAEIEVRQDNNIHAVENKTPSPEPINVKKPRLRSPLARPKLPKSALETVIEDASSGKEALDLGDDTIESLQAIMDDQTELKTEEEEEAAYEQKVLDGLELARQNSEGSDDYDRIESKLQSLTKHITEVKKGLDRLQGHVTNGFEDLDAKQDAVKTQHSTSASTSDPTSKSSRSSNTPSDSGSSITIPIPRLWKRSLRSQRLQPTKLGWATFILLSWYITECTMTEMYAHPLISDRCTGYCLRPDAPKFPFVTVTMLWRWSRLSTLLAPIFTIAIALFRLVAQLLGLWDGYVDDPDIITNFVGEIRINGTAVAVPWLTPPAKTQGFMPPSDIPPPPPPLVWTPRNEEPMQSEDDRASMDDDEYL</sequence>
<organism evidence="2 3">
    <name type="scientific">Penicillium steckii</name>
    <dbReference type="NCBI Taxonomy" id="303698"/>
    <lineage>
        <taxon>Eukaryota</taxon>
        <taxon>Fungi</taxon>
        <taxon>Dikarya</taxon>
        <taxon>Ascomycota</taxon>
        <taxon>Pezizomycotina</taxon>
        <taxon>Eurotiomycetes</taxon>
        <taxon>Eurotiomycetidae</taxon>
        <taxon>Eurotiales</taxon>
        <taxon>Aspergillaceae</taxon>
        <taxon>Penicillium</taxon>
    </lineage>
</organism>
<feature type="compositionally biased region" description="Low complexity" evidence="1">
    <location>
        <begin position="132"/>
        <end position="145"/>
    </location>
</feature>
<feature type="compositionally biased region" description="Basic and acidic residues" evidence="1">
    <location>
        <begin position="813"/>
        <end position="827"/>
    </location>
</feature>
<reference evidence="3" key="1">
    <citation type="journal article" date="2017" name="Nat. Microbiol.">
        <title>Global analysis of biosynthetic gene clusters reveals vast potential of secondary metabolite production in Penicillium species.</title>
        <authorList>
            <person name="Nielsen J.C."/>
            <person name="Grijseels S."/>
            <person name="Prigent S."/>
            <person name="Ji B."/>
            <person name="Dainat J."/>
            <person name="Nielsen K.F."/>
            <person name="Frisvad J.C."/>
            <person name="Workman M."/>
            <person name="Nielsen J."/>
        </authorList>
    </citation>
    <scope>NUCLEOTIDE SEQUENCE [LARGE SCALE GENOMIC DNA]</scope>
    <source>
        <strain evidence="3">IBT 24891</strain>
    </source>
</reference>
<feature type="compositionally biased region" description="Pro residues" evidence="1">
    <location>
        <begin position="799"/>
        <end position="809"/>
    </location>
</feature>
<feature type="compositionally biased region" description="Polar residues" evidence="1">
    <location>
        <begin position="37"/>
        <end position="48"/>
    </location>
</feature>
<feature type="region of interest" description="Disordered" evidence="1">
    <location>
        <begin position="793"/>
        <end position="833"/>
    </location>
</feature>
<feature type="compositionally biased region" description="Basic and acidic residues" evidence="1">
    <location>
        <begin position="24"/>
        <end position="33"/>
    </location>
</feature>
<feature type="compositionally biased region" description="Basic and acidic residues" evidence="1">
    <location>
        <begin position="147"/>
        <end position="162"/>
    </location>
</feature>
<name>A0A1V6TRF9_9EURO</name>
<gene>
    <name evidence="2" type="ORF">PENSTE_c003G04706</name>
</gene>
<keyword evidence="3" id="KW-1185">Reference proteome</keyword>
<dbReference type="AlphaFoldDB" id="A0A1V6TRF9"/>
<feature type="compositionally biased region" description="Basic and acidic residues" evidence="1">
    <location>
        <begin position="280"/>
        <end position="291"/>
    </location>
</feature>
<proteinExistence type="predicted"/>
<feature type="region of interest" description="Disordered" evidence="1">
    <location>
        <begin position="620"/>
        <end position="655"/>
    </location>
</feature>
<dbReference type="OrthoDB" id="3439035at2759"/>
<feature type="region of interest" description="Disordered" evidence="1">
    <location>
        <begin position="122"/>
        <end position="336"/>
    </location>
</feature>
<evidence type="ECO:0000313" key="2">
    <source>
        <dbReference type="EMBL" id="OQE28470.1"/>
    </source>
</evidence>
<evidence type="ECO:0000313" key="3">
    <source>
        <dbReference type="Proteomes" id="UP000191285"/>
    </source>
</evidence>
<evidence type="ECO:0000256" key="1">
    <source>
        <dbReference type="SAM" id="MobiDB-lite"/>
    </source>
</evidence>
<dbReference type="EMBL" id="MLKD01000003">
    <property type="protein sequence ID" value="OQE28470.1"/>
    <property type="molecule type" value="Genomic_DNA"/>
</dbReference>